<keyword evidence="1" id="KW-0548">Nucleotidyltransferase</keyword>
<keyword evidence="2" id="KW-1185">Reference proteome</keyword>
<feature type="non-terminal residue" evidence="1">
    <location>
        <position position="1"/>
    </location>
</feature>
<keyword evidence="1" id="KW-0808">Transferase</keyword>
<comment type="caution">
    <text evidence="1">The sequence shown here is derived from an EMBL/GenBank/DDBJ whole genome shotgun (WGS) entry which is preliminary data.</text>
</comment>
<dbReference type="GO" id="GO:0008690">
    <property type="term" value="F:3-deoxy-manno-octulosonate cytidylyltransferase activity"/>
    <property type="evidence" value="ECO:0007669"/>
    <property type="project" value="UniProtKB-EC"/>
</dbReference>
<protein>
    <submittedName>
        <fullName evidence="1">3-deoxy-manno-octulosonate cytidylyltransferase</fullName>
        <ecNumber evidence="1">2.7.7.38</ecNumber>
    </submittedName>
</protein>
<gene>
    <name evidence="1" type="ORF">EAY46_28930</name>
</gene>
<evidence type="ECO:0000313" key="2">
    <source>
        <dbReference type="Proteomes" id="UP000726136"/>
    </source>
</evidence>
<name>A0ABR9ZG98_VIBAN</name>
<dbReference type="InterPro" id="IPR029044">
    <property type="entry name" value="Nucleotide-diphossugar_trans"/>
</dbReference>
<evidence type="ECO:0000313" key="1">
    <source>
        <dbReference type="EMBL" id="MBF4377002.1"/>
    </source>
</evidence>
<dbReference type="Gene3D" id="3.90.550.10">
    <property type="entry name" value="Spore Coat Polysaccharide Biosynthesis Protein SpsA, Chain A"/>
    <property type="match status" value="1"/>
</dbReference>
<dbReference type="EMBL" id="RDPI01001306">
    <property type="protein sequence ID" value="MBF4377002.1"/>
    <property type="molecule type" value="Genomic_DNA"/>
</dbReference>
<organism evidence="1 2">
    <name type="scientific">Vibrio anguillarum</name>
    <name type="common">Listonella anguillarum</name>
    <dbReference type="NCBI Taxonomy" id="55601"/>
    <lineage>
        <taxon>Bacteria</taxon>
        <taxon>Pseudomonadati</taxon>
        <taxon>Pseudomonadota</taxon>
        <taxon>Gammaproteobacteria</taxon>
        <taxon>Vibrionales</taxon>
        <taxon>Vibrionaceae</taxon>
        <taxon>Vibrio</taxon>
    </lineage>
</organism>
<dbReference type="EC" id="2.7.7.38" evidence="1"/>
<proteinExistence type="predicted"/>
<accession>A0ABR9ZG98</accession>
<sequence length="35" mass="3621">GEKIHVAVAKEAPPAGVDTPEDLELVRALVSSHNA</sequence>
<reference evidence="1 2" key="1">
    <citation type="journal article" date="2021" name="PeerJ">
        <title>Analysis of 44 Vibrio anguillarum genomes reveals high genetic diversity.</title>
        <authorList>
            <person name="Hansen M.J."/>
            <person name="Dalsgaard I."/>
        </authorList>
    </citation>
    <scope>NUCLEOTIDE SEQUENCE [LARGE SCALE GENOMIC DNA]</scope>
    <source>
        <strain evidence="1 2">040915-1/1B</strain>
    </source>
</reference>
<dbReference type="Proteomes" id="UP000726136">
    <property type="component" value="Unassembled WGS sequence"/>
</dbReference>